<name>A0A433A392_9FUNG</name>
<keyword evidence="2" id="KW-1185">Reference proteome</keyword>
<reference evidence="1 2" key="1">
    <citation type="journal article" date="2018" name="New Phytol.">
        <title>Phylogenomics of Endogonaceae and evolution of mycorrhizas within Mucoromycota.</title>
        <authorList>
            <person name="Chang Y."/>
            <person name="Desiro A."/>
            <person name="Na H."/>
            <person name="Sandor L."/>
            <person name="Lipzen A."/>
            <person name="Clum A."/>
            <person name="Barry K."/>
            <person name="Grigoriev I.V."/>
            <person name="Martin F.M."/>
            <person name="Stajich J.E."/>
            <person name="Smith M.E."/>
            <person name="Bonito G."/>
            <person name="Spatafora J.W."/>
        </authorList>
    </citation>
    <scope>NUCLEOTIDE SEQUENCE [LARGE SCALE GENOMIC DNA]</scope>
    <source>
        <strain evidence="1 2">GMNB39</strain>
    </source>
</reference>
<evidence type="ECO:0000313" key="1">
    <source>
        <dbReference type="EMBL" id="RUO97156.1"/>
    </source>
</evidence>
<sequence>FGCLEDRDDAAHTKDLALKFFIITKRDLVIPPVSELLEYDMVLISHGRFGVENDKGGFEFKGECSLEEFARVNFN</sequence>
<comment type="caution">
    <text evidence="1">The sequence shown here is derived from an EMBL/GenBank/DDBJ whole genome shotgun (WGS) entry which is preliminary data.</text>
</comment>
<dbReference type="AlphaFoldDB" id="A0A433A392"/>
<proteinExistence type="predicted"/>
<accession>A0A433A392</accession>
<dbReference type="EMBL" id="RBNI01018199">
    <property type="protein sequence ID" value="RUO97156.1"/>
    <property type="molecule type" value="Genomic_DNA"/>
</dbReference>
<evidence type="ECO:0000313" key="2">
    <source>
        <dbReference type="Proteomes" id="UP000268093"/>
    </source>
</evidence>
<dbReference type="Proteomes" id="UP000268093">
    <property type="component" value="Unassembled WGS sequence"/>
</dbReference>
<protein>
    <submittedName>
        <fullName evidence="1">Uncharacterized protein</fullName>
    </submittedName>
</protein>
<gene>
    <name evidence="1" type="ORF">BC936DRAFT_140882</name>
</gene>
<organism evidence="1 2">
    <name type="scientific">Jimgerdemannia flammicorona</name>
    <dbReference type="NCBI Taxonomy" id="994334"/>
    <lineage>
        <taxon>Eukaryota</taxon>
        <taxon>Fungi</taxon>
        <taxon>Fungi incertae sedis</taxon>
        <taxon>Mucoromycota</taxon>
        <taxon>Mucoromycotina</taxon>
        <taxon>Endogonomycetes</taxon>
        <taxon>Endogonales</taxon>
        <taxon>Endogonaceae</taxon>
        <taxon>Jimgerdemannia</taxon>
    </lineage>
</organism>
<feature type="non-terminal residue" evidence="1">
    <location>
        <position position="1"/>
    </location>
</feature>